<keyword evidence="10" id="KW-0175">Coiled coil</keyword>
<dbReference type="InterPro" id="IPR010055">
    <property type="entry name" value="T2SS_protein-GspJ"/>
</dbReference>
<evidence type="ECO:0000256" key="8">
    <source>
        <dbReference type="ARBA" id="ARBA00022989"/>
    </source>
</evidence>
<evidence type="ECO:0000256" key="4">
    <source>
        <dbReference type="ARBA" id="ARBA00022475"/>
    </source>
</evidence>
<evidence type="ECO:0000256" key="2">
    <source>
        <dbReference type="ARBA" id="ARBA00011084"/>
    </source>
</evidence>
<evidence type="ECO:0000256" key="9">
    <source>
        <dbReference type="ARBA" id="ARBA00023136"/>
    </source>
</evidence>
<keyword evidence="13" id="KW-1185">Reference proteome</keyword>
<evidence type="ECO:0000256" key="3">
    <source>
        <dbReference type="ARBA" id="ARBA00021539"/>
    </source>
</evidence>
<comment type="similarity">
    <text evidence="2">Belongs to the GSP J family.</text>
</comment>
<dbReference type="OrthoDB" id="9794345at2"/>
<evidence type="ECO:0000256" key="7">
    <source>
        <dbReference type="ARBA" id="ARBA00022692"/>
    </source>
</evidence>
<sequence length="199" mass="22733">MKRQHGFTLLELMVAIAIFATLSVLAYGGLASVLESHEHTERQADRLQQLQKLFRYLERDIEQAVERPVRGAYGDSLPALQIYSSDGALLELTRSGRRNPANLPRSALQRVAYSFDEQRLRRHHWRVLDRAPDSEAVEIELSDGIEQISLRVMDDKREWQQSWPPTQIGAATTPRPLAIEVIIETEDYGRISRLFRVGG</sequence>
<dbReference type="InterPro" id="IPR012902">
    <property type="entry name" value="N_methyl_site"/>
</dbReference>
<dbReference type="PROSITE" id="PS00409">
    <property type="entry name" value="PROKAR_NTER_METHYL"/>
    <property type="match status" value="1"/>
</dbReference>
<dbReference type="Gene3D" id="2.10.70.20">
    <property type="entry name" value="gspk-gspi-gspj complex like domains"/>
    <property type="match status" value="1"/>
</dbReference>
<proteinExistence type="inferred from homology"/>
<keyword evidence="8 11" id="KW-1133">Transmembrane helix</keyword>
<keyword evidence="5" id="KW-0488">Methylation</keyword>
<dbReference type="Gene3D" id="3.10.610.10">
    <property type="entry name" value="GSPII I/J protein-like"/>
    <property type="match status" value="1"/>
</dbReference>
<dbReference type="PANTHER" id="PTHR39583">
    <property type="entry name" value="TYPE II SECRETION SYSTEM PROTEIN J-RELATED"/>
    <property type="match status" value="1"/>
</dbReference>
<reference evidence="12 13" key="1">
    <citation type="submission" date="2016-11" db="EMBL/GenBank/DDBJ databases">
        <title>Mixed transmission modes and dynamic genome evolution in an obligate animal-bacterial symbiosis.</title>
        <authorList>
            <person name="Russell S.L."/>
            <person name="Corbett-Detig R.B."/>
            <person name="Cavanaugh C.M."/>
        </authorList>
    </citation>
    <scope>NUCLEOTIDE SEQUENCE [LARGE SCALE GENOMIC DNA]</scope>
    <source>
        <strain evidence="12">Sveles-Q1</strain>
    </source>
</reference>
<dbReference type="EMBL" id="MPRL01000058">
    <property type="protein sequence ID" value="OOZ39167.1"/>
    <property type="molecule type" value="Genomic_DNA"/>
</dbReference>
<dbReference type="Proteomes" id="UP000191110">
    <property type="component" value="Unassembled WGS sequence"/>
</dbReference>
<feature type="transmembrane region" description="Helical" evidence="11">
    <location>
        <begin position="12"/>
        <end position="34"/>
    </location>
</feature>
<dbReference type="NCBIfam" id="TIGR01711">
    <property type="entry name" value="gspJ"/>
    <property type="match status" value="1"/>
</dbReference>
<dbReference type="RefSeq" id="WP_078484474.1">
    <property type="nucleotide sequence ID" value="NZ_MPRL01000058.1"/>
</dbReference>
<dbReference type="InterPro" id="IPR051621">
    <property type="entry name" value="T2SS_protein_J"/>
</dbReference>
<dbReference type="GO" id="GO:0015627">
    <property type="term" value="C:type II protein secretion system complex"/>
    <property type="evidence" value="ECO:0007669"/>
    <property type="project" value="InterPro"/>
</dbReference>
<comment type="subcellular location">
    <subcellularLocation>
        <location evidence="1">Cell inner membrane</location>
        <topology evidence="1">Single-pass membrane protein</topology>
    </subcellularLocation>
</comment>
<evidence type="ECO:0000256" key="1">
    <source>
        <dbReference type="ARBA" id="ARBA00004377"/>
    </source>
</evidence>
<name>A0A1T2L242_9GAMM</name>
<protein>
    <recommendedName>
        <fullName evidence="3">Type II secretion system protein J</fullName>
    </recommendedName>
</protein>
<evidence type="ECO:0000256" key="11">
    <source>
        <dbReference type="SAM" id="Phobius"/>
    </source>
</evidence>
<evidence type="ECO:0000256" key="5">
    <source>
        <dbReference type="ARBA" id="ARBA00022481"/>
    </source>
</evidence>
<evidence type="ECO:0000313" key="13">
    <source>
        <dbReference type="Proteomes" id="UP000191110"/>
    </source>
</evidence>
<dbReference type="Pfam" id="PF07963">
    <property type="entry name" value="N_methyl"/>
    <property type="match status" value="1"/>
</dbReference>
<dbReference type="GO" id="GO:0015628">
    <property type="term" value="P:protein secretion by the type II secretion system"/>
    <property type="evidence" value="ECO:0007669"/>
    <property type="project" value="InterPro"/>
</dbReference>
<keyword evidence="6" id="KW-0997">Cell inner membrane</keyword>
<evidence type="ECO:0000313" key="12">
    <source>
        <dbReference type="EMBL" id="OOZ39167.1"/>
    </source>
</evidence>
<keyword evidence="4" id="KW-1003">Cell membrane</keyword>
<evidence type="ECO:0000256" key="10">
    <source>
        <dbReference type="SAM" id="Coils"/>
    </source>
</evidence>
<comment type="caution">
    <text evidence="12">The sequence shown here is derived from an EMBL/GenBank/DDBJ whole genome shotgun (WGS) entry which is preliminary data.</text>
</comment>
<dbReference type="NCBIfam" id="TIGR02532">
    <property type="entry name" value="IV_pilin_GFxxxE"/>
    <property type="match status" value="1"/>
</dbReference>
<dbReference type="InterPro" id="IPR045584">
    <property type="entry name" value="Pilin-like"/>
</dbReference>
<organism evidence="12 13">
    <name type="scientific">Solemya pervernicosa gill symbiont</name>
    <dbReference type="NCBI Taxonomy" id="642797"/>
    <lineage>
        <taxon>Bacteria</taxon>
        <taxon>Pseudomonadati</taxon>
        <taxon>Pseudomonadota</taxon>
        <taxon>Gammaproteobacteria</taxon>
        <taxon>sulfur-oxidizing symbionts</taxon>
    </lineage>
</organism>
<keyword evidence="9 11" id="KW-0472">Membrane</keyword>
<dbReference type="SUPFAM" id="SSF54523">
    <property type="entry name" value="Pili subunits"/>
    <property type="match status" value="1"/>
</dbReference>
<dbReference type="GO" id="GO:0005886">
    <property type="term" value="C:plasma membrane"/>
    <property type="evidence" value="ECO:0007669"/>
    <property type="project" value="UniProtKB-SubCell"/>
</dbReference>
<accession>A0A1T2L242</accession>
<evidence type="ECO:0000256" key="6">
    <source>
        <dbReference type="ARBA" id="ARBA00022519"/>
    </source>
</evidence>
<dbReference type="PANTHER" id="PTHR39583:SF2">
    <property type="entry name" value="TYPE II SECRETION SYSTEM PROTEIN J"/>
    <property type="match status" value="1"/>
</dbReference>
<keyword evidence="7 11" id="KW-0812">Transmembrane</keyword>
<gene>
    <name evidence="12" type="ORF">BOW53_12770</name>
</gene>
<dbReference type="AlphaFoldDB" id="A0A1T2L242"/>
<dbReference type="Pfam" id="PF11612">
    <property type="entry name" value="T2SSJ"/>
    <property type="match status" value="1"/>
</dbReference>
<feature type="coiled-coil region" evidence="10">
    <location>
        <begin position="30"/>
        <end position="67"/>
    </location>
</feature>